<accession>A0ABD3SSM7</accession>
<proteinExistence type="predicted"/>
<name>A0ABD3SSM7_9STRA</name>
<dbReference type="AlphaFoldDB" id="A0ABD3SSM7"/>
<keyword evidence="2" id="KW-1185">Reference proteome</keyword>
<comment type="caution">
    <text evidence="1">The sequence shown here is derived from an EMBL/GenBank/DDBJ whole genome shotgun (WGS) entry which is preliminary data.</text>
</comment>
<dbReference type="Proteomes" id="UP001530377">
    <property type="component" value="Unassembled WGS sequence"/>
</dbReference>
<dbReference type="EMBL" id="JALLPB020000006">
    <property type="protein sequence ID" value="KAL3827253.1"/>
    <property type="molecule type" value="Genomic_DNA"/>
</dbReference>
<reference evidence="1 2" key="1">
    <citation type="submission" date="2024-10" db="EMBL/GenBank/DDBJ databases">
        <title>Updated reference genomes for cyclostephanoid diatoms.</title>
        <authorList>
            <person name="Roberts W.R."/>
            <person name="Alverson A.J."/>
        </authorList>
    </citation>
    <scope>NUCLEOTIDE SEQUENCE [LARGE SCALE GENOMIC DNA]</scope>
    <source>
        <strain evidence="1 2">AJA228-03</strain>
    </source>
</reference>
<protein>
    <submittedName>
        <fullName evidence="1">Uncharacterized protein</fullName>
    </submittedName>
</protein>
<sequence>MARPMGRDIGLALSFPIGCMIAHGLKGQWEANQSIEAYINSLLDNYCSQMVEAGKNPYEMAGILRNITGWCGSFMLLALYIVNVQDTFPIESVENKRRHRDAIGILGLKFMRLSYDTGFAPEFMGIGEIRELFDSMRLEEVDTARYLFASGGRKMLKRRTSTLRTANRRISDSEMMYLAEESAKTFFTMGGWLQY</sequence>
<organism evidence="1 2">
    <name type="scientific">Cyclostephanos tholiformis</name>
    <dbReference type="NCBI Taxonomy" id="382380"/>
    <lineage>
        <taxon>Eukaryota</taxon>
        <taxon>Sar</taxon>
        <taxon>Stramenopiles</taxon>
        <taxon>Ochrophyta</taxon>
        <taxon>Bacillariophyta</taxon>
        <taxon>Coscinodiscophyceae</taxon>
        <taxon>Thalassiosirophycidae</taxon>
        <taxon>Stephanodiscales</taxon>
        <taxon>Stephanodiscaceae</taxon>
        <taxon>Cyclostephanos</taxon>
    </lineage>
</organism>
<gene>
    <name evidence="1" type="ORF">ACHAXA_004728</name>
</gene>
<evidence type="ECO:0000313" key="1">
    <source>
        <dbReference type="EMBL" id="KAL3827253.1"/>
    </source>
</evidence>
<evidence type="ECO:0000313" key="2">
    <source>
        <dbReference type="Proteomes" id="UP001530377"/>
    </source>
</evidence>